<evidence type="ECO:0000313" key="1">
    <source>
        <dbReference type="EMBL" id="MDN5201401.1"/>
    </source>
</evidence>
<accession>A0ABT8KL06</accession>
<comment type="caution">
    <text evidence="1">The sequence shown here is derived from an EMBL/GenBank/DDBJ whole genome shotgun (WGS) entry which is preliminary data.</text>
</comment>
<evidence type="ECO:0000313" key="2">
    <source>
        <dbReference type="Proteomes" id="UP001172082"/>
    </source>
</evidence>
<dbReference type="Gene3D" id="3.30.420.250">
    <property type="match status" value="1"/>
</dbReference>
<dbReference type="CDD" id="cd24013">
    <property type="entry name" value="ASKHA_ATPase_BT3980-like"/>
    <property type="match status" value="1"/>
</dbReference>
<dbReference type="Proteomes" id="UP001172082">
    <property type="component" value="Unassembled WGS sequence"/>
</dbReference>
<sequence length="295" mass="34409">MEKATLNYRLVKKIKDDKFDVDGLHHYNLSIQIGDTDFQVCIADANSNQCLLLEDYILNDVDSSDELIDIISSLFDNHHLLKAGFWSTVKVSLKNPKFTLVPENLFQKESLPDYLKLNCTLDPVKEELNYYKQIKSDAVGVFSGDKNLLDWLRSVYPNITLQVIHQTNALIEGVLSYEDHTDAKSMFIFTDRNNLTIIVAANKKLIYCNKFVYNTTNAFLKYVFTVFQLQELDQHNSKVHIWGNINTQSPQFKELYKYFKQISFGGKPSYLKFNYMFDEAEDHQYFDLYNTFLCQ</sequence>
<proteinExistence type="predicted"/>
<keyword evidence="2" id="KW-1185">Reference proteome</keyword>
<dbReference type="InterPro" id="IPR024213">
    <property type="entry name" value="DUF3822"/>
</dbReference>
<organism evidence="1 2">
    <name type="scientific">Splendidivirga corallicola</name>
    <dbReference type="NCBI Taxonomy" id="3051826"/>
    <lineage>
        <taxon>Bacteria</taxon>
        <taxon>Pseudomonadati</taxon>
        <taxon>Bacteroidota</taxon>
        <taxon>Cytophagia</taxon>
        <taxon>Cytophagales</taxon>
        <taxon>Splendidivirgaceae</taxon>
        <taxon>Splendidivirga</taxon>
    </lineage>
</organism>
<dbReference type="Gene3D" id="3.30.420.260">
    <property type="match status" value="1"/>
</dbReference>
<gene>
    <name evidence="1" type="ORF">QQ008_08515</name>
</gene>
<dbReference type="Pfam" id="PF12864">
    <property type="entry name" value="DUF3822"/>
    <property type="match status" value="1"/>
</dbReference>
<reference evidence="1" key="1">
    <citation type="submission" date="2023-06" db="EMBL/GenBank/DDBJ databases">
        <title>Genomic of Parafulvivirga corallium.</title>
        <authorList>
            <person name="Wang G."/>
        </authorList>
    </citation>
    <scope>NUCLEOTIDE SEQUENCE</scope>
    <source>
        <strain evidence="1">BMA10</strain>
    </source>
</reference>
<dbReference type="EMBL" id="JAUJEA010000002">
    <property type="protein sequence ID" value="MDN5201401.1"/>
    <property type="molecule type" value="Genomic_DNA"/>
</dbReference>
<name>A0ABT8KL06_9BACT</name>
<dbReference type="RefSeq" id="WP_346751424.1">
    <property type="nucleotide sequence ID" value="NZ_JAUJEA010000002.1"/>
</dbReference>
<protein>
    <submittedName>
        <fullName evidence="1">DUF3822 family protein</fullName>
    </submittedName>
</protein>